<proteinExistence type="predicted"/>
<comment type="caution">
    <text evidence="1">The sequence shown here is derived from an EMBL/GenBank/DDBJ whole genome shotgun (WGS) entry which is preliminary data.</text>
</comment>
<reference evidence="1" key="1">
    <citation type="journal article" date="2021" name="PeerJ">
        <title>Extensive microbial diversity within the chicken gut microbiome revealed by metagenomics and culture.</title>
        <authorList>
            <person name="Gilroy R."/>
            <person name="Ravi A."/>
            <person name="Getino M."/>
            <person name="Pursley I."/>
            <person name="Horton D.L."/>
            <person name="Alikhan N.F."/>
            <person name="Baker D."/>
            <person name="Gharbi K."/>
            <person name="Hall N."/>
            <person name="Watson M."/>
            <person name="Adriaenssens E.M."/>
            <person name="Foster-Nyarko E."/>
            <person name="Jarju S."/>
            <person name="Secka A."/>
            <person name="Antonio M."/>
            <person name="Oren A."/>
            <person name="Chaudhuri R.R."/>
            <person name="La Ragione R."/>
            <person name="Hildebrand F."/>
            <person name="Pallen M.J."/>
        </authorList>
    </citation>
    <scope>NUCLEOTIDE SEQUENCE</scope>
    <source>
        <strain evidence="1">CHK32-1732</strain>
    </source>
</reference>
<reference evidence="1" key="2">
    <citation type="submission" date="2021-04" db="EMBL/GenBank/DDBJ databases">
        <authorList>
            <person name="Gilroy R."/>
        </authorList>
    </citation>
    <scope>NUCLEOTIDE SEQUENCE</scope>
    <source>
        <strain evidence="1">CHK32-1732</strain>
    </source>
</reference>
<evidence type="ECO:0000313" key="1">
    <source>
        <dbReference type="EMBL" id="HIW90329.1"/>
    </source>
</evidence>
<dbReference type="Gene3D" id="1.25.40.290">
    <property type="entry name" value="ARM repeat domains"/>
    <property type="match status" value="1"/>
</dbReference>
<dbReference type="EMBL" id="DXGC01000012">
    <property type="protein sequence ID" value="HIW90329.1"/>
    <property type="molecule type" value="Genomic_DNA"/>
</dbReference>
<dbReference type="GO" id="GO:0005975">
    <property type="term" value="P:carbohydrate metabolic process"/>
    <property type="evidence" value="ECO:0007669"/>
    <property type="project" value="UniProtKB-ARBA"/>
</dbReference>
<dbReference type="SUPFAM" id="SSF48371">
    <property type="entry name" value="ARM repeat"/>
    <property type="match status" value="1"/>
</dbReference>
<gene>
    <name evidence="1" type="ORF">H9870_01475</name>
</gene>
<dbReference type="Gene3D" id="2.60.40.10">
    <property type="entry name" value="Immunoglobulins"/>
    <property type="match status" value="1"/>
</dbReference>
<dbReference type="InterPro" id="IPR013783">
    <property type="entry name" value="Ig-like_fold"/>
</dbReference>
<protein>
    <recommendedName>
        <fullName evidence="3">DNA alkylation repair protein</fullName>
    </recommendedName>
</protein>
<sequence>MKDYFTGDCARRIAEGINNGSFAVDAEDYAAAVDSRVGELELKDRVLVLAEELRERLPGDYPEAVGILVDSLGPELSGEKGMFNESWFLMPVARFVEEYGLDHPQESLAAIEQITRRHTGEFAIRPYLVRWPRETMDQVERWAGSESHNVRRLASEGIRPRLPWHSQLPAFIEDLEPVIRIVSRLVEDPSVYVRTSVANNLNDISKDHPELAVATAGRWLAEAQDEGRATWVVTKGLRGLIKAGHHGALSLVGAEPDPSIAVTDVALDTDSPKVGETMTITATVGNTGDSVRDVVVDYQVHFRKADGTLRPTTFKMGRVTVGPGETAAVSKKHSFKVVQTRRYHPGGQGLTVQANGAPTELLTFILLEADDGLS</sequence>
<accession>A0A9D1UJM8</accession>
<name>A0A9D1UJM8_9CORY</name>
<dbReference type="Proteomes" id="UP000824190">
    <property type="component" value="Unassembled WGS sequence"/>
</dbReference>
<organism evidence="1 2">
    <name type="scientific">Candidatus Corynebacterium avicola</name>
    <dbReference type="NCBI Taxonomy" id="2838527"/>
    <lineage>
        <taxon>Bacteria</taxon>
        <taxon>Bacillati</taxon>
        <taxon>Actinomycetota</taxon>
        <taxon>Actinomycetes</taxon>
        <taxon>Mycobacteriales</taxon>
        <taxon>Corynebacteriaceae</taxon>
        <taxon>Corynebacterium</taxon>
    </lineage>
</organism>
<dbReference type="InterPro" id="IPR016024">
    <property type="entry name" value="ARM-type_fold"/>
</dbReference>
<dbReference type="AlphaFoldDB" id="A0A9D1UJM8"/>
<evidence type="ECO:0000313" key="2">
    <source>
        <dbReference type="Proteomes" id="UP000824190"/>
    </source>
</evidence>
<evidence type="ECO:0008006" key="3">
    <source>
        <dbReference type="Google" id="ProtNLM"/>
    </source>
</evidence>